<evidence type="ECO:0000313" key="4">
    <source>
        <dbReference type="Proteomes" id="UP001528823"/>
    </source>
</evidence>
<dbReference type="InterPro" id="IPR016773">
    <property type="entry name" value="Fe3_uptake_reg_CjrA_prd"/>
</dbReference>
<keyword evidence="4" id="KW-1185">Reference proteome</keyword>
<dbReference type="PIRSF" id="PIRSF020419">
    <property type="entry name" value="Fe_uptake_reg_CjrA_prd"/>
    <property type="match status" value="1"/>
</dbReference>
<sequence length="305" mass="34879">MSKLLKLSWLFCFYSVISGCAATVEKQSEKPIWQQQNSQLITEADLLRKLPEVDVLYLGEAHDNPVHHQHQLAILEYLQTKGKLAGVVMEMLNSDQQAKIDQAYGKVKSQAELYNWLEWQQVKGWQWDFYGPMMWLAIKNNIPLKAGNITRKQIMELYHSSTKPKAEGPYIDTIREPLAKRIEEAHCNKIDQKSLVAMVNIQQARDKKLAEEAVSLKNGIKKGVKVVITGSFHARKDVGSPQFVQWLAPNVKVASVIFVESNEDQQARVEGTNRYVSAPWYQGVEQWGDWLWRTPKADTDRPDCG</sequence>
<reference evidence="3 4" key="1">
    <citation type="submission" date="2022-11" db="EMBL/GenBank/DDBJ databases">
        <title>Spartinivicinus poritis sp. nov., isolated from scleractinian coral Porites lutea.</title>
        <authorList>
            <person name="Zhang G."/>
            <person name="Cai L."/>
            <person name="Wei Q."/>
        </authorList>
    </citation>
    <scope>NUCLEOTIDE SEQUENCE [LARGE SCALE GENOMIC DNA]</scope>
    <source>
        <strain evidence="3 4">A2-2</strain>
    </source>
</reference>
<dbReference type="Proteomes" id="UP001528823">
    <property type="component" value="Unassembled WGS sequence"/>
</dbReference>
<name>A0ABT5U9W7_9GAMM</name>
<gene>
    <name evidence="3" type="ORF">ORQ98_14495</name>
</gene>
<protein>
    <submittedName>
        <fullName evidence="3">ChaN family lipoprotein</fullName>
    </submittedName>
</protein>
<feature type="chain" id="PRO_5046312258" evidence="1">
    <location>
        <begin position="22"/>
        <end position="305"/>
    </location>
</feature>
<dbReference type="Gene3D" id="3.40.50.11550">
    <property type="match status" value="1"/>
</dbReference>
<dbReference type="Gene3D" id="1.10.8.760">
    <property type="entry name" value="Haem-binding uptake, Tiki superfamily, ChaN, domain 2"/>
    <property type="match status" value="1"/>
</dbReference>
<comment type="caution">
    <text evidence="3">The sequence shown here is derived from an EMBL/GenBank/DDBJ whole genome shotgun (WGS) entry which is preliminary data.</text>
</comment>
<organism evidence="3 4">
    <name type="scientific">Spartinivicinus poritis</name>
    <dbReference type="NCBI Taxonomy" id="2994640"/>
    <lineage>
        <taxon>Bacteria</taxon>
        <taxon>Pseudomonadati</taxon>
        <taxon>Pseudomonadota</taxon>
        <taxon>Gammaproteobacteria</taxon>
        <taxon>Oceanospirillales</taxon>
        <taxon>Zooshikellaceae</taxon>
        <taxon>Spartinivicinus</taxon>
    </lineage>
</organism>
<evidence type="ECO:0000256" key="1">
    <source>
        <dbReference type="SAM" id="SignalP"/>
    </source>
</evidence>
<dbReference type="PROSITE" id="PS51257">
    <property type="entry name" value="PROKAR_LIPOPROTEIN"/>
    <property type="match status" value="1"/>
</dbReference>
<keyword evidence="1" id="KW-0732">Signal</keyword>
<dbReference type="RefSeq" id="WP_274689518.1">
    <property type="nucleotide sequence ID" value="NZ_JAPMOU010000017.1"/>
</dbReference>
<feature type="domain" description="Haem-binding uptake Tiki superfamily ChaN" evidence="2">
    <location>
        <begin position="47"/>
        <end position="242"/>
    </location>
</feature>
<dbReference type="InterPro" id="IPR007314">
    <property type="entry name" value="Cofac_haem-bd_dom"/>
</dbReference>
<evidence type="ECO:0000259" key="2">
    <source>
        <dbReference type="Pfam" id="PF04187"/>
    </source>
</evidence>
<feature type="signal peptide" evidence="1">
    <location>
        <begin position="1"/>
        <end position="21"/>
    </location>
</feature>
<dbReference type="SUPFAM" id="SSF159501">
    <property type="entry name" value="EreA/ChaN-like"/>
    <property type="match status" value="1"/>
</dbReference>
<keyword evidence="3" id="KW-0449">Lipoprotein</keyword>
<accession>A0ABT5U9W7</accession>
<dbReference type="EMBL" id="JAPMOU010000017">
    <property type="protein sequence ID" value="MDE1463175.1"/>
    <property type="molecule type" value="Genomic_DNA"/>
</dbReference>
<proteinExistence type="predicted"/>
<dbReference type="CDD" id="cd14727">
    <property type="entry name" value="ChanN-like"/>
    <property type="match status" value="1"/>
</dbReference>
<dbReference type="Pfam" id="PF04187">
    <property type="entry name" value="Cofac_haem_bdg"/>
    <property type="match status" value="1"/>
</dbReference>
<evidence type="ECO:0000313" key="3">
    <source>
        <dbReference type="EMBL" id="MDE1463175.1"/>
    </source>
</evidence>